<evidence type="ECO:0000256" key="1">
    <source>
        <dbReference type="SAM" id="Phobius"/>
    </source>
</evidence>
<keyword evidence="3" id="KW-1185">Reference proteome</keyword>
<name>A0A8D0A522_SANLU</name>
<evidence type="ECO:0000313" key="2">
    <source>
        <dbReference type="Ensembl" id="ENSSLUP00000046970.1"/>
    </source>
</evidence>
<gene>
    <name evidence="2" type="primary">LOC116042287</name>
</gene>
<dbReference type="SUPFAM" id="SSF49265">
    <property type="entry name" value="Fibronectin type III"/>
    <property type="match status" value="1"/>
</dbReference>
<feature type="transmembrane region" description="Helical" evidence="1">
    <location>
        <begin position="156"/>
        <end position="179"/>
    </location>
</feature>
<protein>
    <submittedName>
        <fullName evidence="2">Interleukin-13 receptor subunit alpha-1-like</fullName>
    </submittedName>
</protein>
<evidence type="ECO:0000313" key="3">
    <source>
        <dbReference type="Proteomes" id="UP000694568"/>
    </source>
</evidence>
<dbReference type="GeneTree" id="ENSGT00910000145429"/>
<reference evidence="2" key="2">
    <citation type="submission" date="2025-09" db="UniProtKB">
        <authorList>
            <consortium name="Ensembl"/>
        </authorList>
    </citation>
    <scope>IDENTIFICATION</scope>
</reference>
<keyword evidence="1" id="KW-0812">Transmembrane</keyword>
<proteinExistence type="predicted"/>
<keyword evidence="1" id="KW-0472">Membrane</keyword>
<accession>A0A8D0A522</accession>
<dbReference type="Ensembl" id="ENSSLUT00000048413.1">
    <property type="protein sequence ID" value="ENSSLUP00000046970.1"/>
    <property type="gene ID" value="ENSSLUG00000020685.1"/>
</dbReference>
<organism evidence="2 3">
    <name type="scientific">Sander lucioperca</name>
    <name type="common">Pike-perch</name>
    <name type="synonym">Perca lucioperca</name>
    <dbReference type="NCBI Taxonomy" id="283035"/>
    <lineage>
        <taxon>Eukaryota</taxon>
        <taxon>Metazoa</taxon>
        <taxon>Chordata</taxon>
        <taxon>Craniata</taxon>
        <taxon>Vertebrata</taxon>
        <taxon>Euteleostomi</taxon>
        <taxon>Actinopterygii</taxon>
        <taxon>Neopterygii</taxon>
        <taxon>Teleostei</taxon>
        <taxon>Neoteleostei</taxon>
        <taxon>Acanthomorphata</taxon>
        <taxon>Eupercaria</taxon>
        <taxon>Perciformes</taxon>
        <taxon>Percoidei</taxon>
        <taxon>Percidae</taxon>
        <taxon>Luciopercinae</taxon>
        <taxon>Sander</taxon>
    </lineage>
</organism>
<dbReference type="InterPro" id="IPR036116">
    <property type="entry name" value="FN3_sf"/>
</dbReference>
<dbReference type="AlphaFoldDB" id="A0A8D0A522"/>
<keyword evidence="1" id="KW-1133">Transmembrane helix</keyword>
<dbReference type="Proteomes" id="UP000694568">
    <property type="component" value="Unplaced"/>
</dbReference>
<reference evidence="2" key="1">
    <citation type="submission" date="2025-08" db="UniProtKB">
        <authorList>
            <consortium name="Ensembl"/>
        </authorList>
    </citation>
    <scope>IDENTIFICATION</scope>
</reference>
<sequence>EVKFVNSVFCWRWLPKEDFTVPGKPSFNPTECLKYRYTDGVRTGCDLEANIDQSILILLNGTYNNSLARNTFKKWPSNNMRPPPLNWTVTETVDQFLNVSWTPPDIPVQWTYIINYTECDERKTVTSKHCSCIGHSETTIMLLTFVHAAAETGPDAWLFAAIIVPVMFAGLAVLLCVCFRKNKEHIFPKVPEPRDLISDIFDNNNKSTVCNLYMPAEEEDNCKITLVEESQINKLG</sequence>